<feature type="region of interest" description="Disordered" evidence="1">
    <location>
        <begin position="113"/>
        <end position="167"/>
    </location>
</feature>
<accession>A0A8T1UBM0</accession>
<evidence type="ECO:0000313" key="3">
    <source>
        <dbReference type="Proteomes" id="UP000688947"/>
    </source>
</evidence>
<protein>
    <submittedName>
        <fullName evidence="2">Uncharacterized protein</fullName>
    </submittedName>
</protein>
<name>A0A8T1UBM0_9STRA</name>
<sequence length="227" mass="26441">MVLRFTEENDKELMREVIAQKPFAAKYGEAAQNWRAGELRSALGSGIEESLEAVNEQSHYETLAGLVRQYVMLEDAFNDDKMDRIIKKKADEASATRCASEIVQEALVRRALRGSEDEPDANSSDTDHFNDTCSIKSTPAKAKGTKRKNVFQQESERQDKRLRDDMELRRQQFEQQIQSQLKQHEDRMVLEREMQDRRMLMEQARALAQDQAEERMQRARQEAEERN</sequence>
<organism evidence="2 3">
    <name type="scientific">Phytophthora cactorum</name>
    <dbReference type="NCBI Taxonomy" id="29920"/>
    <lineage>
        <taxon>Eukaryota</taxon>
        <taxon>Sar</taxon>
        <taxon>Stramenopiles</taxon>
        <taxon>Oomycota</taxon>
        <taxon>Peronosporomycetes</taxon>
        <taxon>Peronosporales</taxon>
        <taxon>Peronosporaceae</taxon>
        <taxon>Phytophthora</taxon>
    </lineage>
</organism>
<evidence type="ECO:0000313" key="2">
    <source>
        <dbReference type="EMBL" id="KAG6959575.1"/>
    </source>
</evidence>
<comment type="caution">
    <text evidence="2">The sequence shown here is derived from an EMBL/GenBank/DDBJ whole genome shotgun (WGS) entry which is preliminary data.</text>
</comment>
<evidence type="ECO:0000256" key="1">
    <source>
        <dbReference type="SAM" id="MobiDB-lite"/>
    </source>
</evidence>
<proteinExistence type="predicted"/>
<dbReference type="EMBL" id="JAENGZ010000429">
    <property type="protein sequence ID" value="KAG6959575.1"/>
    <property type="molecule type" value="Genomic_DNA"/>
</dbReference>
<reference evidence="2" key="1">
    <citation type="submission" date="2021-01" db="EMBL/GenBank/DDBJ databases">
        <title>Phytophthora aleatoria, a newly-described species from Pinus radiata is distinct from Phytophthora cactorum isolates based on comparative genomics.</title>
        <authorList>
            <person name="Mcdougal R."/>
            <person name="Panda P."/>
            <person name="Williams N."/>
            <person name="Studholme D.J."/>
        </authorList>
    </citation>
    <scope>NUCLEOTIDE SEQUENCE</scope>
    <source>
        <strain evidence="2">NZFS 3830</strain>
    </source>
</reference>
<gene>
    <name evidence="2" type="ORF">JG687_00008706</name>
</gene>
<feature type="compositionally biased region" description="Basic and acidic residues" evidence="1">
    <location>
        <begin position="212"/>
        <end position="227"/>
    </location>
</feature>
<feature type="region of interest" description="Disordered" evidence="1">
    <location>
        <begin position="207"/>
        <end position="227"/>
    </location>
</feature>
<dbReference type="AlphaFoldDB" id="A0A8T1UBM0"/>
<dbReference type="Proteomes" id="UP000688947">
    <property type="component" value="Unassembled WGS sequence"/>
</dbReference>
<dbReference type="OrthoDB" id="114449at2759"/>
<feature type="compositionally biased region" description="Basic and acidic residues" evidence="1">
    <location>
        <begin position="154"/>
        <end position="167"/>
    </location>
</feature>
<dbReference type="VEuPathDB" id="FungiDB:PC110_g14363"/>